<dbReference type="RefSeq" id="WP_092074887.1">
    <property type="nucleotide sequence ID" value="NZ_FNHB01000014.1"/>
</dbReference>
<dbReference type="Proteomes" id="UP000214880">
    <property type="component" value="Unassembled WGS sequence"/>
</dbReference>
<comment type="catalytic activity">
    <reaction evidence="1">
        <text>4-amino-5-hydroxymethyl-2-methylpyrimidine + ATP = 4-amino-2-methyl-5-(phosphooxymethyl)pyrimidine + ADP + H(+)</text>
        <dbReference type="Rhea" id="RHEA:23096"/>
        <dbReference type="ChEBI" id="CHEBI:15378"/>
        <dbReference type="ChEBI" id="CHEBI:16892"/>
        <dbReference type="ChEBI" id="CHEBI:30616"/>
        <dbReference type="ChEBI" id="CHEBI:58354"/>
        <dbReference type="ChEBI" id="CHEBI:456216"/>
        <dbReference type="EC" id="2.7.1.49"/>
    </reaction>
</comment>
<dbReference type="GO" id="GO:0005524">
    <property type="term" value="F:ATP binding"/>
    <property type="evidence" value="ECO:0007669"/>
    <property type="project" value="UniProtKB-KW"/>
</dbReference>
<comment type="pathway">
    <text evidence="3">Cofactor biosynthesis; thiamine diphosphate biosynthesis; 4-amino-2-methyl-5-diphosphomethylpyrimidine from 5-amino-1-(5-phospho-D-ribosyl)imidazole: step 3/3.</text>
</comment>
<dbReference type="PANTHER" id="PTHR20858">
    <property type="entry name" value="PHOSPHOMETHYLPYRIMIDINE KINASE"/>
    <property type="match status" value="1"/>
</dbReference>
<evidence type="ECO:0000256" key="11">
    <source>
        <dbReference type="ARBA" id="ARBA00022840"/>
    </source>
</evidence>
<evidence type="ECO:0000256" key="6">
    <source>
        <dbReference type="ARBA" id="ARBA00012963"/>
    </source>
</evidence>
<dbReference type="Gene3D" id="3.40.1190.20">
    <property type="match status" value="1"/>
</dbReference>
<evidence type="ECO:0000256" key="7">
    <source>
        <dbReference type="ARBA" id="ARBA00019161"/>
    </source>
</evidence>
<dbReference type="CDD" id="cd01169">
    <property type="entry name" value="HMPP_kinase"/>
    <property type="match status" value="1"/>
</dbReference>
<dbReference type="GO" id="GO:0008972">
    <property type="term" value="F:phosphomethylpyrimidine kinase activity"/>
    <property type="evidence" value="ECO:0007669"/>
    <property type="project" value="UniProtKB-EC"/>
</dbReference>
<dbReference type="GO" id="GO:0008902">
    <property type="term" value="F:hydroxymethylpyrimidine kinase activity"/>
    <property type="evidence" value="ECO:0007669"/>
    <property type="project" value="UniProtKB-EC"/>
</dbReference>
<proteinExistence type="inferred from homology"/>
<dbReference type="OrthoDB" id="9810880at2"/>
<dbReference type="SUPFAM" id="SSF53613">
    <property type="entry name" value="Ribokinase-like"/>
    <property type="match status" value="1"/>
</dbReference>
<evidence type="ECO:0000256" key="14">
    <source>
        <dbReference type="ARBA" id="ARBA00042102"/>
    </source>
</evidence>
<evidence type="ECO:0000313" key="17">
    <source>
        <dbReference type="EMBL" id="SDN19406.1"/>
    </source>
</evidence>
<dbReference type="PANTHER" id="PTHR20858:SF17">
    <property type="entry name" value="HYDROXYMETHYLPYRIMIDINE_PHOSPHOMETHYLPYRIMIDINE KINASE THI20-RELATED"/>
    <property type="match status" value="1"/>
</dbReference>
<evidence type="ECO:0000256" key="1">
    <source>
        <dbReference type="ARBA" id="ARBA00000151"/>
    </source>
</evidence>
<evidence type="ECO:0000256" key="3">
    <source>
        <dbReference type="ARBA" id="ARBA00004769"/>
    </source>
</evidence>
<dbReference type="FunFam" id="3.40.1190.20:FF:000003">
    <property type="entry name" value="Phosphomethylpyrimidine kinase ThiD"/>
    <property type="match status" value="1"/>
</dbReference>
<dbReference type="AlphaFoldDB" id="A0A1G9ZFM1"/>
<comment type="pathway">
    <text evidence="13">Cofactor biosynthesis; thiamine diphosphate biosynthesis; 4-amino-2-methyl-5-diphosphomethylpyrimidine from 5-amino-1-(5-phospho-D-ribosyl)imidazole: step 2/3.</text>
</comment>
<dbReference type="EC" id="2.7.4.7" evidence="6"/>
<protein>
    <recommendedName>
        <fullName evidence="7">Hydroxymethylpyrimidine/phosphomethylpyrimidine kinase</fullName>
        <ecNumber evidence="5">2.7.1.49</ecNumber>
        <ecNumber evidence="6">2.7.4.7</ecNumber>
    </recommendedName>
    <alternativeName>
        <fullName evidence="14">Hydroxymethylpyrimidine kinase</fullName>
    </alternativeName>
    <alternativeName>
        <fullName evidence="15">Hydroxymethylpyrimidine phosphate kinase</fullName>
    </alternativeName>
</protein>
<evidence type="ECO:0000256" key="4">
    <source>
        <dbReference type="ARBA" id="ARBA00009879"/>
    </source>
</evidence>
<keyword evidence="18" id="KW-1185">Reference proteome</keyword>
<evidence type="ECO:0000256" key="2">
    <source>
        <dbReference type="ARBA" id="ARBA00000565"/>
    </source>
</evidence>
<evidence type="ECO:0000256" key="12">
    <source>
        <dbReference type="ARBA" id="ARBA00022977"/>
    </source>
</evidence>
<dbReference type="InterPro" id="IPR004399">
    <property type="entry name" value="HMP/HMP-P_kinase_dom"/>
</dbReference>
<dbReference type="NCBIfam" id="TIGR00097">
    <property type="entry name" value="HMP-P_kinase"/>
    <property type="match status" value="1"/>
</dbReference>
<accession>A0A1G9ZFM1</accession>
<reference evidence="17 18" key="1">
    <citation type="submission" date="2016-10" db="EMBL/GenBank/DDBJ databases">
        <authorList>
            <person name="de Groot N.N."/>
        </authorList>
    </citation>
    <scope>NUCLEOTIDE SEQUENCE [LARGE SCALE GENOMIC DNA]</scope>
    <source>
        <strain evidence="17 18">DSM 1736</strain>
    </source>
</reference>
<dbReference type="EC" id="2.7.1.49" evidence="5"/>
<comment type="catalytic activity">
    <reaction evidence="2">
        <text>4-amino-2-methyl-5-(phosphooxymethyl)pyrimidine + ATP = 4-amino-2-methyl-5-(diphosphooxymethyl)pyrimidine + ADP</text>
        <dbReference type="Rhea" id="RHEA:19893"/>
        <dbReference type="ChEBI" id="CHEBI:30616"/>
        <dbReference type="ChEBI" id="CHEBI:57841"/>
        <dbReference type="ChEBI" id="CHEBI:58354"/>
        <dbReference type="ChEBI" id="CHEBI:456216"/>
        <dbReference type="EC" id="2.7.4.7"/>
    </reaction>
</comment>
<evidence type="ECO:0000256" key="9">
    <source>
        <dbReference type="ARBA" id="ARBA00022741"/>
    </source>
</evidence>
<dbReference type="EMBL" id="FNHB01000014">
    <property type="protein sequence ID" value="SDN19406.1"/>
    <property type="molecule type" value="Genomic_DNA"/>
</dbReference>
<keyword evidence="12" id="KW-0784">Thiamine biosynthesis</keyword>
<dbReference type="Pfam" id="PF08543">
    <property type="entry name" value="Phos_pyr_kin"/>
    <property type="match status" value="1"/>
</dbReference>
<dbReference type="GO" id="GO:0009228">
    <property type="term" value="P:thiamine biosynthetic process"/>
    <property type="evidence" value="ECO:0007669"/>
    <property type="project" value="UniProtKB-KW"/>
</dbReference>
<dbReference type="STRING" id="146817.SAMN04488502_11425"/>
<evidence type="ECO:0000256" key="13">
    <source>
        <dbReference type="ARBA" id="ARBA00037917"/>
    </source>
</evidence>
<sequence>MWNTALTIAGSDSSGGAGIQADLKSFAALGVFGMSAITAITAQNTCGVTGIRELDTEIINDQIDAVFSDIRVDAVKIGMLSNSEIIKTVTAALVRHKARNIVLDTVMVAKSGSQLLKKDAIAALKKHLIPQALVVTPNLYEASELVGFEVNNQADMKKAAAVIKEMGAQYIVVKGGHLPGSACDLLYDGNKFSSFANERIDSVHTHGTGCTFSSAIAAGLAKGLSVEAAVAEAKRYITMAITHGFALGKGIGPTHHFYELYHRAGLY</sequence>
<feature type="domain" description="Pyridoxamine kinase/Phosphomethylpyrimidine kinase" evidence="16">
    <location>
        <begin position="12"/>
        <end position="255"/>
    </location>
</feature>
<organism evidence="17 18">
    <name type="scientific">Dendrosporobacter quercicolus</name>
    <dbReference type="NCBI Taxonomy" id="146817"/>
    <lineage>
        <taxon>Bacteria</taxon>
        <taxon>Bacillati</taxon>
        <taxon>Bacillota</taxon>
        <taxon>Negativicutes</taxon>
        <taxon>Selenomonadales</taxon>
        <taxon>Sporomusaceae</taxon>
        <taxon>Dendrosporobacter</taxon>
    </lineage>
</organism>
<name>A0A1G9ZFM1_9FIRM</name>
<dbReference type="InterPro" id="IPR029056">
    <property type="entry name" value="Ribokinase-like"/>
</dbReference>
<keyword evidence="9" id="KW-0547">Nucleotide-binding</keyword>
<evidence type="ECO:0000256" key="8">
    <source>
        <dbReference type="ARBA" id="ARBA00022679"/>
    </source>
</evidence>
<dbReference type="GO" id="GO:0005829">
    <property type="term" value="C:cytosol"/>
    <property type="evidence" value="ECO:0007669"/>
    <property type="project" value="TreeGrafter"/>
</dbReference>
<evidence type="ECO:0000256" key="10">
    <source>
        <dbReference type="ARBA" id="ARBA00022777"/>
    </source>
</evidence>
<keyword evidence="10 17" id="KW-0418">Kinase</keyword>
<comment type="similarity">
    <text evidence="4">Belongs to the ThiD family.</text>
</comment>
<keyword evidence="8" id="KW-0808">Transferase</keyword>
<dbReference type="InterPro" id="IPR013749">
    <property type="entry name" value="PM/HMP-P_kinase-1"/>
</dbReference>
<evidence type="ECO:0000256" key="5">
    <source>
        <dbReference type="ARBA" id="ARBA00012135"/>
    </source>
</evidence>
<gene>
    <name evidence="17" type="ORF">SAMN04488502_11425</name>
</gene>
<evidence type="ECO:0000313" key="18">
    <source>
        <dbReference type="Proteomes" id="UP000214880"/>
    </source>
</evidence>
<evidence type="ECO:0000256" key="15">
    <source>
        <dbReference type="ARBA" id="ARBA00043176"/>
    </source>
</evidence>
<keyword evidence="11" id="KW-0067">ATP-binding</keyword>
<evidence type="ECO:0000259" key="16">
    <source>
        <dbReference type="Pfam" id="PF08543"/>
    </source>
</evidence>